<proteinExistence type="predicted"/>
<keyword evidence="1" id="KW-0812">Transmembrane</keyword>
<keyword evidence="1" id="KW-0472">Membrane</keyword>
<keyword evidence="4" id="KW-1185">Reference proteome</keyword>
<evidence type="ECO:0000259" key="2">
    <source>
        <dbReference type="Pfam" id="PF08281"/>
    </source>
</evidence>
<reference evidence="4" key="1">
    <citation type="submission" date="2016-04" db="EMBL/GenBank/DDBJ databases">
        <authorList>
            <person name="Chen L."/>
            <person name="Zhuang W."/>
            <person name="Wang G."/>
        </authorList>
    </citation>
    <scope>NUCLEOTIDE SEQUENCE [LARGE SCALE GENOMIC DNA]</scope>
    <source>
        <strain evidence="4">208</strain>
    </source>
</reference>
<keyword evidence="1" id="KW-1133">Transmembrane helix</keyword>
<feature type="transmembrane region" description="Helical" evidence="1">
    <location>
        <begin position="242"/>
        <end position="260"/>
    </location>
</feature>
<evidence type="ECO:0000256" key="1">
    <source>
        <dbReference type="SAM" id="Phobius"/>
    </source>
</evidence>
<dbReference type="InterPro" id="IPR013324">
    <property type="entry name" value="RNA_pol_sigma_r3/r4-like"/>
</dbReference>
<comment type="caution">
    <text evidence="3">The sequence shown here is derived from an EMBL/GenBank/DDBJ whole genome shotgun (WGS) entry which is preliminary data.</text>
</comment>
<dbReference type="GO" id="GO:0003677">
    <property type="term" value="F:DNA binding"/>
    <property type="evidence" value="ECO:0007669"/>
    <property type="project" value="InterPro"/>
</dbReference>
<dbReference type="RefSeq" id="WP_081164031.1">
    <property type="nucleotide sequence ID" value="NZ_LWBP01000123.1"/>
</dbReference>
<dbReference type="STRING" id="550983.A4R26_18380"/>
<sequence length="313" mass="35527">MNDAQLISWIDQHEKAGETQFIILIDLHQPIIGKVCRLYKNSKDDQETLFREIVFRLWQSAAAGNDKLQLSDCIYQVMLSTAISSNIINASKRLGHKTEKLPHAGIGDQMMRAIRELADDDKAILLLYLEELPYPRIAAITGISETILGVKLNRIKKKVQQQITIPGEQYILKSIWRNIKTDVKSETELRSIINEPGSPVFGILNNILPSHPFGKIPAANTDLRRSLEDQLAKIRTYARASITSRVIALACLLVLGRFVFTDNMTMRWVMGAALLFLAIHVVALSVTWAKRARQMKCTINHLRAQREIRKSYK</sequence>
<dbReference type="Proteomes" id="UP000192276">
    <property type="component" value="Unassembled WGS sequence"/>
</dbReference>
<dbReference type="GO" id="GO:0006352">
    <property type="term" value="P:DNA-templated transcription initiation"/>
    <property type="evidence" value="ECO:0007669"/>
    <property type="project" value="InterPro"/>
</dbReference>
<dbReference type="Pfam" id="PF08281">
    <property type="entry name" value="Sigma70_r4_2"/>
    <property type="match status" value="1"/>
</dbReference>
<evidence type="ECO:0000313" key="3">
    <source>
        <dbReference type="EMBL" id="OQP62241.1"/>
    </source>
</evidence>
<dbReference type="GO" id="GO:0016987">
    <property type="term" value="F:sigma factor activity"/>
    <property type="evidence" value="ECO:0007669"/>
    <property type="project" value="InterPro"/>
</dbReference>
<accession>A0A1V9FV93</accession>
<feature type="transmembrane region" description="Helical" evidence="1">
    <location>
        <begin position="266"/>
        <end position="286"/>
    </location>
</feature>
<evidence type="ECO:0000313" key="4">
    <source>
        <dbReference type="Proteomes" id="UP000192276"/>
    </source>
</evidence>
<organism evidence="3 4">
    <name type="scientific">Niastella populi</name>
    <dbReference type="NCBI Taxonomy" id="550983"/>
    <lineage>
        <taxon>Bacteria</taxon>
        <taxon>Pseudomonadati</taxon>
        <taxon>Bacteroidota</taxon>
        <taxon>Chitinophagia</taxon>
        <taxon>Chitinophagales</taxon>
        <taxon>Chitinophagaceae</taxon>
        <taxon>Niastella</taxon>
    </lineage>
</organism>
<protein>
    <recommendedName>
        <fullName evidence="2">RNA polymerase sigma factor 70 region 4 type 2 domain-containing protein</fullName>
    </recommendedName>
</protein>
<dbReference type="OrthoDB" id="9831163at2"/>
<feature type="domain" description="RNA polymerase sigma factor 70 region 4 type 2" evidence="2">
    <location>
        <begin position="109"/>
        <end position="158"/>
    </location>
</feature>
<dbReference type="SUPFAM" id="SSF88659">
    <property type="entry name" value="Sigma3 and sigma4 domains of RNA polymerase sigma factors"/>
    <property type="match status" value="1"/>
</dbReference>
<dbReference type="EMBL" id="LWBP01000123">
    <property type="protein sequence ID" value="OQP62241.1"/>
    <property type="molecule type" value="Genomic_DNA"/>
</dbReference>
<dbReference type="AlphaFoldDB" id="A0A1V9FV93"/>
<dbReference type="Gene3D" id="1.10.10.10">
    <property type="entry name" value="Winged helix-like DNA-binding domain superfamily/Winged helix DNA-binding domain"/>
    <property type="match status" value="1"/>
</dbReference>
<dbReference type="InterPro" id="IPR013249">
    <property type="entry name" value="RNA_pol_sigma70_r4_t2"/>
</dbReference>
<name>A0A1V9FV93_9BACT</name>
<dbReference type="InterPro" id="IPR036388">
    <property type="entry name" value="WH-like_DNA-bd_sf"/>
</dbReference>
<gene>
    <name evidence="3" type="ORF">A4R26_18380</name>
</gene>